<dbReference type="AlphaFoldDB" id="A0A7W4UNR5"/>
<evidence type="ECO:0000259" key="1">
    <source>
        <dbReference type="SMART" id="SM00065"/>
    </source>
</evidence>
<proteinExistence type="predicted"/>
<dbReference type="EMBL" id="JACHWJ010000003">
    <property type="protein sequence ID" value="MBB2957831.1"/>
    <property type="molecule type" value="Genomic_DNA"/>
</dbReference>
<comment type="caution">
    <text evidence="2">The sequence shown here is derived from an EMBL/GenBank/DDBJ whole genome shotgun (WGS) entry which is preliminary data.</text>
</comment>
<keyword evidence="3" id="KW-1185">Reference proteome</keyword>
<protein>
    <submittedName>
        <fullName evidence="2">GAF domain-containing protein</fullName>
    </submittedName>
</protein>
<dbReference type="Proteomes" id="UP000545286">
    <property type="component" value="Unassembled WGS sequence"/>
</dbReference>
<sequence length="311" mass="32880">MTTADEFGAPAALASTPPAEAVLRAVSECTADMASVRDRVVVLKAILRRTRRLLDTDMSYMSLNDLTAGETYIHLTDGVQTEAYRTIRMPLGTGVLGAVAAGGAAVQTTDYLHDPEMNHLSEIDVIVQAEGVKTIMGAPLRIRGRMVGALLVASRSRTVFPDEAVHVLEQMAAQTAIALEQWRLKQEILRLGDEVRATETNVELRLRELEDIVRLDERLMGSLLTATSAAGVLDPLSEAIGAPVALHDPNGALLSGGPPLPAEAFSAWEVRSAIGAAAQSGHAVGIRFGAASFMVAAASAGDEHLATLAVR</sequence>
<accession>A0A7W4UNR5</accession>
<organism evidence="2 3">
    <name type="scientific">Pseudoclavibacter helvolus</name>
    <dbReference type="NCBI Taxonomy" id="255205"/>
    <lineage>
        <taxon>Bacteria</taxon>
        <taxon>Bacillati</taxon>
        <taxon>Actinomycetota</taxon>
        <taxon>Actinomycetes</taxon>
        <taxon>Micrococcales</taxon>
        <taxon>Microbacteriaceae</taxon>
        <taxon>Pseudoclavibacter</taxon>
    </lineage>
</organism>
<dbReference type="InterPro" id="IPR003018">
    <property type="entry name" value="GAF"/>
</dbReference>
<evidence type="ECO:0000313" key="2">
    <source>
        <dbReference type="EMBL" id="MBB2957831.1"/>
    </source>
</evidence>
<evidence type="ECO:0000313" key="3">
    <source>
        <dbReference type="Proteomes" id="UP000545286"/>
    </source>
</evidence>
<reference evidence="2 3" key="1">
    <citation type="submission" date="2020-08" db="EMBL/GenBank/DDBJ databases">
        <title>Sequencing the genomes of 1000 actinobacteria strains.</title>
        <authorList>
            <person name="Klenk H.-P."/>
        </authorList>
    </citation>
    <scope>NUCLEOTIDE SEQUENCE [LARGE SCALE GENOMIC DNA]</scope>
    <source>
        <strain evidence="2 3">DSM 20419</strain>
    </source>
</reference>
<name>A0A7W4UNR5_9MICO</name>
<dbReference type="SMART" id="SM00065">
    <property type="entry name" value="GAF"/>
    <property type="match status" value="1"/>
</dbReference>
<feature type="domain" description="GAF" evidence="1">
    <location>
        <begin position="38"/>
        <end position="189"/>
    </location>
</feature>
<dbReference type="InterPro" id="IPR029016">
    <property type="entry name" value="GAF-like_dom_sf"/>
</dbReference>
<dbReference type="Pfam" id="PF01590">
    <property type="entry name" value="GAF"/>
    <property type="match status" value="1"/>
</dbReference>
<feature type="non-terminal residue" evidence="2">
    <location>
        <position position="311"/>
    </location>
</feature>
<gene>
    <name evidence="2" type="ORF">FHX72_001976</name>
</gene>
<dbReference type="RefSeq" id="WP_183624681.1">
    <property type="nucleotide sequence ID" value="NZ_JACHWJ010000003.1"/>
</dbReference>
<dbReference type="Gene3D" id="3.30.450.40">
    <property type="match status" value="1"/>
</dbReference>
<dbReference type="SUPFAM" id="SSF55781">
    <property type="entry name" value="GAF domain-like"/>
    <property type="match status" value="1"/>
</dbReference>